<evidence type="ECO:0000256" key="1">
    <source>
        <dbReference type="SAM" id="Phobius"/>
    </source>
</evidence>
<keyword evidence="3" id="KW-1185">Reference proteome</keyword>
<comment type="caution">
    <text evidence="2">The sequence shown here is derived from an EMBL/GenBank/DDBJ whole genome shotgun (WGS) entry which is preliminary data.</text>
</comment>
<dbReference type="RefSeq" id="WP_377101025.1">
    <property type="nucleotide sequence ID" value="NZ_JBHTHU010000018.1"/>
</dbReference>
<protein>
    <submittedName>
        <fullName evidence="2">STM3941 family protein</fullName>
    </submittedName>
</protein>
<feature type="transmembrane region" description="Helical" evidence="1">
    <location>
        <begin position="14"/>
        <end position="37"/>
    </location>
</feature>
<feature type="transmembrane region" description="Helical" evidence="1">
    <location>
        <begin position="43"/>
        <end position="62"/>
    </location>
</feature>
<keyword evidence="1" id="KW-0812">Transmembrane</keyword>
<sequence>MNIDEEVKYKFKPVWLIILDLLIVYLIYCFVDGFISYSKIDAISFWMLSMLALTLWPIFKIVKISFRMLKGWPALVISKDGITDNLNDFSIKWRDVSEIYMTEEGRFAGSNLVVNLRAPDLYFCKTPIQKIFYKVRKYFTSADVAIKLSFINGKKEDVIDSINTYWPQSE</sequence>
<organism evidence="2 3">
    <name type="scientific">Mucilaginibacter calamicampi</name>
    <dbReference type="NCBI Taxonomy" id="1302352"/>
    <lineage>
        <taxon>Bacteria</taxon>
        <taxon>Pseudomonadati</taxon>
        <taxon>Bacteroidota</taxon>
        <taxon>Sphingobacteriia</taxon>
        <taxon>Sphingobacteriales</taxon>
        <taxon>Sphingobacteriaceae</taxon>
        <taxon>Mucilaginibacter</taxon>
    </lineage>
</organism>
<dbReference type="InterPro" id="IPR048136">
    <property type="entry name" value="STM3941-like"/>
</dbReference>
<keyword evidence="1" id="KW-1133">Transmembrane helix</keyword>
<accession>A0ABW2YY38</accession>
<gene>
    <name evidence="2" type="ORF">ACFQZS_13345</name>
</gene>
<dbReference type="EMBL" id="JBHTHU010000018">
    <property type="protein sequence ID" value="MFD0751129.1"/>
    <property type="molecule type" value="Genomic_DNA"/>
</dbReference>
<reference evidence="3" key="1">
    <citation type="journal article" date="2019" name="Int. J. Syst. Evol. Microbiol.">
        <title>The Global Catalogue of Microorganisms (GCM) 10K type strain sequencing project: providing services to taxonomists for standard genome sequencing and annotation.</title>
        <authorList>
            <consortium name="The Broad Institute Genomics Platform"/>
            <consortium name="The Broad Institute Genome Sequencing Center for Infectious Disease"/>
            <person name="Wu L."/>
            <person name="Ma J."/>
        </authorList>
    </citation>
    <scope>NUCLEOTIDE SEQUENCE [LARGE SCALE GENOMIC DNA]</scope>
    <source>
        <strain evidence="3">CCUG 63418</strain>
    </source>
</reference>
<dbReference type="Proteomes" id="UP001596958">
    <property type="component" value="Unassembled WGS sequence"/>
</dbReference>
<name>A0ABW2YY38_9SPHI</name>
<proteinExistence type="predicted"/>
<dbReference type="NCBIfam" id="NF041635">
    <property type="entry name" value="STM3941_fam"/>
    <property type="match status" value="1"/>
</dbReference>
<keyword evidence="1" id="KW-0472">Membrane</keyword>
<evidence type="ECO:0000313" key="2">
    <source>
        <dbReference type="EMBL" id="MFD0751129.1"/>
    </source>
</evidence>
<evidence type="ECO:0000313" key="3">
    <source>
        <dbReference type="Proteomes" id="UP001596958"/>
    </source>
</evidence>